<proteinExistence type="predicted"/>
<name>A0A317VP48_9EURO</name>
<dbReference type="InterPro" id="IPR036188">
    <property type="entry name" value="FAD/NAD-bd_sf"/>
</dbReference>
<dbReference type="GeneID" id="37112379"/>
<sequence>MSPTTHPGLPVDNPITSYWLKDPHPLASYRSSPTVPQHCDIAIIGTGLAGVATAYHILSTSHAEKPSVVLLEARQVCSGATGRNGGHTKLAAAIAKPLYDDYGDVATQVINHQLEQLSALKEVVDKESIDCDLKVTRSFDVFFEEDHAREIREFIDEKKSEGVLWAKEVEWIEGSDVDKISGVMNGKGALIVPAISLWPYKLVTALLSRVLELGGQLYTETRVTRVEEGSNQTTITTSRGTLTAEKTIFATNAYTAALLPQYEGVIPPFKGQNSHLAPLPSFKPPIPLDNTYNLRFNAQYADYLIPRPDGTIILGGAKWTYDTDRDSWWNTVDDRTLITDAATAHFDSVMAKHFRGWENASAYHDMVWSGIMGYTPDTLPHVGRVPGSKSQWILAGFNGAGMLTIFTVTQAIAKMVDGVEYEDTGLPVLFKSTPERLAQGSDKSE</sequence>
<protein>
    <submittedName>
        <fullName evidence="2">FAD dependent oxidoreductase</fullName>
    </submittedName>
</protein>
<evidence type="ECO:0000313" key="2">
    <source>
        <dbReference type="EMBL" id="PWY76133.1"/>
    </source>
</evidence>
<organism evidence="2 3">
    <name type="scientific">Aspergillus sclerotioniger CBS 115572</name>
    <dbReference type="NCBI Taxonomy" id="1450535"/>
    <lineage>
        <taxon>Eukaryota</taxon>
        <taxon>Fungi</taxon>
        <taxon>Dikarya</taxon>
        <taxon>Ascomycota</taxon>
        <taxon>Pezizomycotina</taxon>
        <taxon>Eurotiomycetes</taxon>
        <taxon>Eurotiomycetidae</taxon>
        <taxon>Eurotiales</taxon>
        <taxon>Aspergillaceae</taxon>
        <taxon>Aspergillus</taxon>
        <taxon>Aspergillus subgen. Circumdati</taxon>
    </lineage>
</organism>
<dbReference type="Pfam" id="PF01266">
    <property type="entry name" value="DAO"/>
    <property type="match status" value="1"/>
</dbReference>
<keyword evidence="3" id="KW-1185">Reference proteome</keyword>
<dbReference type="SUPFAM" id="SSF51905">
    <property type="entry name" value="FAD/NAD(P)-binding domain"/>
    <property type="match status" value="1"/>
</dbReference>
<gene>
    <name evidence="2" type="ORF">BO94DRAFT_523938</name>
</gene>
<reference evidence="2 3" key="1">
    <citation type="submission" date="2016-12" db="EMBL/GenBank/DDBJ databases">
        <title>The genomes of Aspergillus section Nigri reveals drivers in fungal speciation.</title>
        <authorList>
            <consortium name="DOE Joint Genome Institute"/>
            <person name="Vesth T.C."/>
            <person name="Nybo J."/>
            <person name="Theobald S."/>
            <person name="Brandl J."/>
            <person name="Frisvad J.C."/>
            <person name="Nielsen K.F."/>
            <person name="Lyhne E.K."/>
            <person name="Kogle M.E."/>
            <person name="Kuo A."/>
            <person name="Riley R."/>
            <person name="Clum A."/>
            <person name="Nolan M."/>
            <person name="Lipzen A."/>
            <person name="Salamov A."/>
            <person name="Henrissat B."/>
            <person name="Wiebenga A."/>
            <person name="De Vries R.P."/>
            <person name="Grigoriev I.V."/>
            <person name="Mortensen U.H."/>
            <person name="Andersen M.R."/>
            <person name="Baker S.E."/>
        </authorList>
    </citation>
    <scope>NUCLEOTIDE SEQUENCE [LARGE SCALE GENOMIC DNA]</scope>
    <source>
        <strain evidence="2 3">CBS 115572</strain>
    </source>
</reference>
<dbReference type="GO" id="GO:0005737">
    <property type="term" value="C:cytoplasm"/>
    <property type="evidence" value="ECO:0007669"/>
    <property type="project" value="TreeGrafter"/>
</dbReference>
<accession>A0A317VP48</accession>
<dbReference type="InterPro" id="IPR006076">
    <property type="entry name" value="FAD-dep_OxRdtase"/>
</dbReference>
<dbReference type="EMBL" id="MSFK01000028">
    <property type="protein sequence ID" value="PWY76133.1"/>
    <property type="molecule type" value="Genomic_DNA"/>
</dbReference>
<dbReference type="Gene3D" id="3.30.9.10">
    <property type="entry name" value="D-Amino Acid Oxidase, subunit A, domain 2"/>
    <property type="match status" value="1"/>
</dbReference>
<dbReference type="OrthoDB" id="429143at2759"/>
<feature type="domain" description="FAD dependent oxidoreductase" evidence="1">
    <location>
        <begin position="40"/>
        <end position="414"/>
    </location>
</feature>
<dbReference type="RefSeq" id="XP_025464130.1">
    <property type="nucleotide sequence ID" value="XM_025610236.1"/>
</dbReference>
<dbReference type="PANTHER" id="PTHR13847">
    <property type="entry name" value="SARCOSINE DEHYDROGENASE-RELATED"/>
    <property type="match status" value="1"/>
</dbReference>
<comment type="caution">
    <text evidence="2">The sequence shown here is derived from an EMBL/GenBank/DDBJ whole genome shotgun (WGS) entry which is preliminary data.</text>
</comment>
<dbReference type="Proteomes" id="UP000246702">
    <property type="component" value="Unassembled WGS sequence"/>
</dbReference>
<dbReference type="PANTHER" id="PTHR13847:SF279">
    <property type="entry name" value="FAD DEPENDENT OXIDOREDUCTASE DOMAIN-CONTAINING PROTEIN-RELATED"/>
    <property type="match status" value="1"/>
</dbReference>
<dbReference type="AlphaFoldDB" id="A0A317VP48"/>
<evidence type="ECO:0000313" key="3">
    <source>
        <dbReference type="Proteomes" id="UP000246702"/>
    </source>
</evidence>
<dbReference type="Gene3D" id="3.50.50.60">
    <property type="entry name" value="FAD/NAD(P)-binding domain"/>
    <property type="match status" value="1"/>
</dbReference>
<evidence type="ECO:0000259" key="1">
    <source>
        <dbReference type="Pfam" id="PF01266"/>
    </source>
</evidence>
<dbReference type="STRING" id="1450535.A0A317VP48"/>